<accession>A0ABN9VLM2</accession>
<feature type="non-terminal residue" evidence="2">
    <location>
        <position position="179"/>
    </location>
</feature>
<evidence type="ECO:0000313" key="3">
    <source>
        <dbReference type="Proteomes" id="UP001189429"/>
    </source>
</evidence>
<reference evidence="2" key="1">
    <citation type="submission" date="2023-10" db="EMBL/GenBank/DDBJ databases">
        <authorList>
            <person name="Chen Y."/>
            <person name="Shah S."/>
            <person name="Dougan E. K."/>
            <person name="Thang M."/>
            <person name="Chan C."/>
        </authorList>
    </citation>
    <scope>NUCLEOTIDE SEQUENCE [LARGE SCALE GENOMIC DNA]</scope>
</reference>
<name>A0ABN9VLM2_9DINO</name>
<feature type="region of interest" description="Disordered" evidence="1">
    <location>
        <begin position="145"/>
        <end position="165"/>
    </location>
</feature>
<dbReference type="EMBL" id="CAUYUJ010017374">
    <property type="protein sequence ID" value="CAK0874238.1"/>
    <property type="molecule type" value="Genomic_DNA"/>
</dbReference>
<proteinExistence type="predicted"/>
<evidence type="ECO:0000256" key="1">
    <source>
        <dbReference type="SAM" id="MobiDB-lite"/>
    </source>
</evidence>
<dbReference type="Proteomes" id="UP001189429">
    <property type="component" value="Unassembled WGS sequence"/>
</dbReference>
<sequence>MGRVVGYDGDHRCTGGWEGEIAGECARQMTLAGWTAPNYHFPPGSFVLTPSSGASPLRNCVDFAEHFVVGLHTTEPFPAWVHGLAKGLPRNTRLADLPGLSLLDCSKSSAAEAKDGLAPPAFCGGAPEGVASGFGGLLQRMGSLGSMPPRRSEAGLADAARGEADRRPSLSAAVVVAAV</sequence>
<protein>
    <submittedName>
        <fullName evidence="2">Uncharacterized protein</fullName>
    </submittedName>
</protein>
<evidence type="ECO:0000313" key="2">
    <source>
        <dbReference type="EMBL" id="CAK0874238.1"/>
    </source>
</evidence>
<gene>
    <name evidence="2" type="ORF">PCOR1329_LOCUS59202</name>
</gene>
<comment type="caution">
    <text evidence="2">The sequence shown here is derived from an EMBL/GenBank/DDBJ whole genome shotgun (WGS) entry which is preliminary data.</text>
</comment>
<organism evidence="2 3">
    <name type="scientific">Prorocentrum cordatum</name>
    <dbReference type="NCBI Taxonomy" id="2364126"/>
    <lineage>
        <taxon>Eukaryota</taxon>
        <taxon>Sar</taxon>
        <taxon>Alveolata</taxon>
        <taxon>Dinophyceae</taxon>
        <taxon>Prorocentrales</taxon>
        <taxon>Prorocentraceae</taxon>
        <taxon>Prorocentrum</taxon>
    </lineage>
</organism>
<keyword evidence="3" id="KW-1185">Reference proteome</keyword>